<dbReference type="SUPFAM" id="SSF50104">
    <property type="entry name" value="Translation proteins SH3-like domain"/>
    <property type="match status" value="1"/>
</dbReference>
<name>A0A2H0NCC1_9BACT</name>
<dbReference type="Gene3D" id="2.30.30.790">
    <property type="match status" value="1"/>
</dbReference>
<gene>
    <name evidence="5" type="primary">rplS</name>
    <name evidence="5" type="ORF">COV55_03165</name>
</gene>
<dbReference type="EMBL" id="PCWQ01000012">
    <property type="protein sequence ID" value="PIR06514.1"/>
    <property type="molecule type" value="Genomic_DNA"/>
</dbReference>
<reference evidence="5 6" key="1">
    <citation type="submission" date="2017-09" db="EMBL/GenBank/DDBJ databases">
        <title>Depth-based differentiation of microbial function through sediment-hosted aquifers and enrichment of novel symbionts in the deep terrestrial subsurface.</title>
        <authorList>
            <person name="Probst A.J."/>
            <person name="Ladd B."/>
            <person name="Jarett J.K."/>
            <person name="Geller-Mcgrath D.E."/>
            <person name="Sieber C.M."/>
            <person name="Emerson J.B."/>
            <person name="Anantharaman K."/>
            <person name="Thomas B.C."/>
            <person name="Malmstrom R."/>
            <person name="Stieglmeier M."/>
            <person name="Klingl A."/>
            <person name="Woyke T."/>
            <person name="Ryan C.M."/>
            <person name="Banfield J.F."/>
        </authorList>
    </citation>
    <scope>NUCLEOTIDE SEQUENCE [LARGE SCALE GENOMIC DNA]</scope>
    <source>
        <strain evidence="5">CG11_big_fil_rev_8_21_14_0_20_36_20</strain>
    </source>
</reference>
<proteinExistence type="inferred from homology"/>
<dbReference type="PANTHER" id="PTHR15680:SF9">
    <property type="entry name" value="LARGE RIBOSOMAL SUBUNIT PROTEIN BL19M"/>
    <property type="match status" value="1"/>
</dbReference>
<keyword evidence="2 5" id="KW-0689">Ribosomal protein</keyword>
<comment type="similarity">
    <text evidence="1 4">Belongs to the bacterial ribosomal protein bL19 family.</text>
</comment>
<accession>A0A2H0NCC1</accession>
<dbReference type="GO" id="GO:0003735">
    <property type="term" value="F:structural constituent of ribosome"/>
    <property type="evidence" value="ECO:0007669"/>
    <property type="project" value="InterPro"/>
</dbReference>
<dbReference type="NCBIfam" id="TIGR01024">
    <property type="entry name" value="rplS_bact"/>
    <property type="match status" value="1"/>
</dbReference>
<dbReference type="GO" id="GO:0022625">
    <property type="term" value="C:cytosolic large ribosomal subunit"/>
    <property type="evidence" value="ECO:0007669"/>
    <property type="project" value="TreeGrafter"/>
</dbReference>
<protein>
    <recommendedName>
        <fullName evidence="4">50S ribosomal protein L19</fullName>
    </recommendedName>
</protein>
<dbReference type="Proteomes" id="UP000230564">
    <property type="component" value="Unassembled WGS sequence"/>
</dbReference>
<keyword evidence="3 4" id="KW-0687">Ribonucleoprotein</keyword>
<evidence type="ECO:0000256" key="1">
    <source>
        <dbReference type="ARBA" id="ARBA00005781"/>
    </source>
</evidence>
<dbReference type="GO" id="GO:0006412">
    <property type="term" value="P:translation"/>
    <property type="evidence" value="ECO:0007669"/>
    <property type="project" value="InterPro"/>
</dbReference>
<evidence type="ECO:0000256" key="3">
    <source>
        <dbReference type="ARBA" id="ARBA00023274"/>
    </source>
</evidence>
<dbReference type="AlphaFoldDB" id="A0A2H0NCC1"/>
<dbReference type="InterPro" id="IPR001857">
    <property type="entry name" value="Ribosomal_bL19"/>
</dbReference>
<dbReference type="PRINTS" id="PR00061">
    <property type="entry name" value="RIBOSOMALL19"/>
</dbReference>
<comment type="caution">
    <text evidence="5">The sequence shown here is derived from an EMBL/GenBank/DDBJ whole genome shotgun (WGS) entry which is preliminary data.</text>
</comment>
<dbReference type="InterPro" id="IPR038657">
    <property type="entry name" value="Ribosomal_bL19_sf"/>
</dbReference>
<dbReference type="InterPro" id="IPR008991">
    <property type="entry name" value="Translation_prot_SH3-like_sf"/>
</dbReference>
<evidence type="ECO:0000313" key="5">
    <source>
        <dbReference type="EMBL" id="PIR06514.1"/>
    </source>
</evidence>
<dbReference type="Pfam" id="PF01245">
    <property type="entry name" value="Ribosomal_L19"/>
    <property type="match status" value="1"/>
</dbReference>
<evidence type="ECO:0000256" key="2">
    <source>
        <dbReference type="ARBA" id="ARBA00022980"/>
    </source>
</evidence>
<organism evidence="5 6">
    <name type="scientific">Candidatus Komeilibacteria bacterium CG11_big_fil_rev_8_21_14_0_20_36_20</name>
    <dbReference type="NCBI Taxonomy" id="1974477"/>
    <lineage>
        <taxon>Bacteria</taxon>
        <taxon>Candidatus Komeiliibacteriota</taxon>
    </lineage>
</organism>
<comment type="function">
    <text evidence="4">This protein is located at the 30S-50S ribosomal subunit interface and may play a role in the structure and function of the aminoacyl-tRNA binding site.</text>
</comment>
<evidence type="ECO:0000256" key="4">
    <source>
        <dbReference type="RuleBase" id="RU000559"/>
    </source>
</evidence>
<sequence length="111" mass="12554">MSEEKTIKKDVPIKPGMTVRVHEKIKEKNAKGEEKERTQIFEGIVLAHKHNKEIGNTITVRKIASGVGVEKIFPLNSPSITQIKPVKQAAVKRAKLDYLRKSKKKLTEVKI</sequence>
<evidence type="ECO:0000313" key="6">
    <source>
        <dbReference type="Proteomes" id="UP000230564"/>
    </source>
</evidence>
<dbReference type="PANTHER" id="PTHR15680">
    <property type="entry name" value="RIBOSOMAL PROTEIN L19"/>
    <property type="match status" value="1"/>
</dbReference>